<proteinExistence type="predicted"/>
<keyword evidence="2" id="KW-1185">Reference proteome</keyword>
<dbReference type="InParanoid" id="Q3A9B0"/>
<dbReference type="HOGENOM" id="CLU_3267459_0_0_9"/>
<name>Q3A9B0_CARHZ</name>
<dbReference type="KEGG" id="chy:CHY_2480"/>
<evidence type="ECO:0000313" key="2">
    <source>
        <dbReference type="Proteomes" id="UP000002706"/>
    </source>
</evidence>
<sequence length="41" mass="4754">MVPPLPVTGIQRLVNSILPSKIIFFKILDYFVTYFGDIRKI</sequence>
<evidence type="ECO:0000313" key="1">
    <source>
        <dbReference type="EMBL" id="ABB15101.1"/>
    </source>
</evidence>
<dbReference type="AlphaFoldDB" id="Q3A9B0"/>
<protein>
    <submittedName>
        <fullName evidence="1">Uncharacterized protein</fullName>
    </submittedName>
</protein>
<reference evidence="1 2" key="1">
    <citation type="journal article" date="2005" name="PLoS Genet.">
        <title>Life in hot carbon monoxide: the complete genome sequence of Carboxydothermus hydrogenoformans Z-2901.</title>
        <authorList>
            <person name="Wu M."/>
            <person name="Ren Q."/>
            <person name="Durkin A.S."/>
            <person name="Daugherty S.C."/>
            <person name="Brinkac L.M."/>
            <person name="Dodson R.J."/>
            <person name="Madupu R."/>
            <person name="Sullivan S.A."/>
            <person name="Kolonay J.F."/>
            <person name="Haft D.H."/>
            <person name="Nelson W.C."/>
            <person name="Tallon L.J."/>
            <person name="Jones K.M."/>
            <person name="Ulrich L.E."/>
            <person name="Gonzalez J.M."/>
            <person name="Zhulin I.B."/>
            <person name="Robb F.T."/>
            <person name="Eisen J.A."/>
        </authorList>
    </citation>
    <scope>NUCLEOTIDE SEQUENCE [LARGE SCALE GENOMIC DNA]</scope>
    <source>
        <strain evidence="2">ATCC BAA-161 / DSM 6008 / Z-2901</strain>
    </source>
</reference>
<dbReference type="Proteomes" id="UP000002706">
    <property type="component" value="Chromosome"/>
</dbReference>
<gene>
    <name evidence="1" type="ordered locus">CHY_2480</name>
</gene>
<dbReference type="EMBL" id="CP000141">
    <property type="protein sequence ID" value="ABB15101.1"/>
    <property type="molecule type" value="Genomic_DNA"/>
</dbReference>
<organism evidence="1 2">
    <name type="scientific">Carboxydothermus hydrogenoformans (strain ATCC BAA-161 / DSM 6008 / Z-2901)</name>
    <dbReference type="NCBI Taxonomy" id="246194"/>
    <lineage>
        <taxon>Bacteria</taxon>
        <taxon>Bacillati</taxon>
        <taxon>Bacillota</taxon>
        <taxon>Clostridia</taxon>
        <taxon>Thermoanaerobacterales</taxon>
        <taxon>Thermoanaerobacteraceae</taxon>
        <taxon>Carboxydothermus</taxon>
    </lineage>
</organism>
<accession>Q3A9B0</accession>